<dbReference type="GeneID" id="57145546"/>
<dbReference type="RefSeq" id="WP_141378138.1">
    <property type="nucleotide sequence ID" value="NZ_BJML01000011.1"/>
</dbReference>
<dbReference type="EMBL" id="BJML01000011">
    <property type="protein sequence ID" value="GEB46918.1"/>
    <property type="molecule type" value="Genomic_DNA"/>
</dbReference>
<evidence type="ECO:0000313" key="3">
    <source>
        <dbReference type="Proteomes" id="UP000319525"/>
    </source>
</evidence>
<proteinExistence type="predicted"/>
<name>A0A4Y3QR85_MICTE</name>
<dbReference type="AlphaFoldDB" id="A0A4Y3QR85"/>
<dbReference type="InterPro" id="IPR029052">
    <property type="entry name" value="Metallo-depent_PP-like"/>
</dbReference>
<feature type="domain" description="Calcineurin-like phosphoesterase" evidence="1">
    <location>
        <begin position="1"/>
        <end position="106"/>
    </location>
</feature>
<organism evidence="2 3">
    <name type="scientific">Microbacterium testaceum</name>
    <name type="common">Aureobacterium testaceum</name>
    <name type="synonym">Brevibacterium testaceum</name>
    <dbReference type="NCBI Taxonomy" id="2033"/>
    <lineage>
        <taxon>Bacteria</taxon>
        <taxon>Bacillati</taxon>
        <taxon>Actinomycetota</taxon>
        <taxon>Actinomycetes</taxon>
        <taxon>Micrococcales</taxon>
        <taxon>Microbacteriaceae</taxon>
        <taxon>Microbacterium</taxon>
    </lineage>
</organism>
<evidence type="ECO:0000259" key="1">
    <source>
        <dbReference type="Pfam" id="PF00149"/>
    </source>
</evidence>
<dbReference type="Pfam" id="PF00149">
    <property type="entry name" value="Metallophos"/>
    <property type="match status" value="1"/>
</dbReference>
<gene>
    <name evidence="2" type="ORF">MTE01_28630</name>
</gene>
<reference evidence="2 3" key="1">
    <citation type="submission" date="2019-06" db="EMBL/GenBank/DDBJ databases">
        <title>Whole genome shotgun sequence of Microbacterium testaceum NBRC 12675.</title>
        <authorList>
            <person name="Hosoyama A."/>
            <person name="Uohara A."/>
            <person name="Ohji S."/>
            <person name="Ichikawa N."/>
        </authorList>
    </citation>
    <scope>NUCLEOTIDE SEQUENCE [LARGE SCALE GENOMIC DNA]</scope>
    <source>
        <strain evidence="2 3">NBRC 12675</strain>
    </source>
</reference>
<comment type="caution">
    <text evidence="2">The sequence shown here is derived from an EMBL/GenBank/DDBJ whole genome shotgun (WGS) entry which is preliminary data.</text>
</comment>
<evidence type="ECO:0000313" key="2">
    <source>
        <dbReference type="EMBL" id="GEB46918.1"/>
    </source>
</evidence>
<dbReference type="Proteomes" id="UP000319525">
    <property type="component" value="Unassembled WGS sequence"/>
</dbReference>
<dbReference type="Gene3D" id="3.60.21.10">
    <property type="match status" value="1"/>
</dbReference>
<dbReference type="OrthoDB" id="5380073at2"/>
<dbReference type="InterPro" id="IPR004843">
    <property type="entry name" value="Calcineurin-like_PHP"/>
</dbReference>
<accession>A0A4Y3QR85</accession>
<sequence>MTVHYTSDLHIGHARVAAIRGYADTDAHDDALADSWRATVRKDDVVYVLGDIAVSGWPYALAFLAALPGRKHLVAGNHDPVHPMHRRTFTRSMGRFLEVFETVSPFVRRRVAGHEVFLSHFPYLEWGDGPDRPARPQYDQYRLPDLGKPLLHGHTHGTEREHGHSLHVGLDAWDGQLVPEARVVEWLGSLGGTA</sequence>
<protein>
    <submittedName>
        <fullName evidence="2">Serine/threonine protein phosphatase</fullName>
    </submittedName>
</protein>
<dbReference type="GO" id="GO:0016787">
    <property type="term" value="F:hydrolase activity"/>
    <property type="evidence" value="ECO:0007669"/>
    <property type="project" value="InterPro"/>
</dbReference>
<dbReference type="SUPFAM" id="SSF56300">
    <property type="entry name" value="Metallo-dependent phosphatases"/>
    <property type="match status" value="1"/>
</dbReference>